<evidence type="ECO:0000313" key="3">
    <source>
        <dbReference type="EMBL" id="OGD88266.1"/>
    </source>
</evidence>
<dbReference type="GO" id="GO:0032422">
    <property type="term" value="F:purine-rich negative regulatory element binding"/>
    <property type="evidence" value="ECO:0007669"/>
    <property type="project" value="InterPro"/>
</dbReference>
<sequence length="73" mass="8554">MKNQSLKSSKFRIGKRTFFFDVNVASNDSKYLRVTESRFVEEGKDHIRNSVVLFPEDVQSFQENLKEMVGHLN</sequence>
<accession>A0A1F5G8S8</accession>
<dbReference type="AlphaFoldDB" id="A0A1F5G8S8"/>
<dbReference type="InterPro" id="IPR006628">
    <property type="entry name" value="PUR-bd_fam"/>
</dbReference>
<reference evidence="3 4" key="1">
    <citation type="journal article" date="2016" name="Nat. Commun.">
        <title>Thousands of microbial genomes shed light on interconnected biogeochemical processes in an aquifer system.</title>
        <authorList>
            <person name="Anantharaman K."/>
            <person name="Brown C.T."/>
            <person name="Hug L.A."/>
            <person name="Sharon I."/>
            <person name="Castelle C.J."/>
            <person name="Probst A.J."/>
            <person name="Thomas B.C."/>
            <person name="Singh A."/>
            <person name="Wilkins M.J."/>
            <person name="Karaoz U."/>
            <person name="Brodie E.L."/>
            <person name="Williams K.H."/>
            <person name="Hubbard S.S."/>
            <person name="Banfield J.F."/>
        </authorList>
    </citation>
    <scope>NUCLEOTIDE SEQUENCE [LARGE SCALE GENOMIC DNA]</scope>
</reference>
<evidence type="ECO:0000256" key="1">
    <source>
        <dbReference type="ARBA" id="ARBA00009251"/>
    </source>
</evidence>
<dbReference type="EMBL" id="MFBD01000033">
    <property type="protein sequence ID" value="OGD88266.1"/>
    <property type="molecule type" value="Genomic_DNA"/>
</dbReference>
<dbReference type="Gene3D" id="3.10.450.700">
    <property type="match status" value="1"/>
</dbReference>
<evidence type="ECO:0000256" key="2">
    <source>
        <dbReference type="ARBA" id="ARBA00023125"/>
    </source>
</evidence>
<dbReference type="Proteomes" id="UP000177369">
    <property type="component" value="Unassembled WGS sequence"/>
</dbReference>
<comment type="similarity">
    <text evidence="1">Belongs to the PUR DNA-binding protein family.</text>
</comment>
<comment type="caution">
    <text evidence="3">The sequence shown here is derived from an EMBL/GenBank/DDBJ whole genome shotgun (WGS) entry which is preliminary data.</text>
</comment>
<gene>
    <name evidence="3" type="ORF">A3D04_00600</name>
</gene>
<name>A0A1F5G8S8_9BACT</name>
<organism evidence="3 4">
    <name type="scientific">Candidatus Curtissbacteria bacterium RIFCSPHIGHO2_02_FULL_40_16b</name>
    <dbReference type="NCBI Taxonomy" id="1797714"/>
    <lineage>
        <taxon>Bacteria</taxon>
        <taxon>Candidatus Curtissiibacteriota</taxon>
    </lineage>
</organism>
<evidence type="ECO:0008006" key="5">
    <source>
        <dbReference type="Google" id="ProtNLM"/>
    </source>
</evidence>
<protein>
    <recommendedName>
        <fullName evidence="5">DNA-binding protein</fullName>
    </recommendedName>
</protein>
<proteinExistence type="inferred from homology"/>
<evidence type="ECO:0000313" key="4">
    <source>
        <dbReference type="Proteomes" id="UP000177369"/>
    </source>
</evidence>
<dbReference type="GO" id="GO:0000977">
    <property type="term" value="F:RNA polymerase II transcription regulatory region sequence-specific DNA binding"/>
    <property type="evidence" value="ECO:0007669"/>
    <property type="project" value="InterPro"/>
</dbReference>
<dbReference type="Pfam" id="PF11680">
    <property type="entry name" value="DUF3276"/>
    <property type="match status" value="1"/>
</dbReference>
<dbReference type="STRING" id="1797714.A3D04_00600"/>
<keyword evidence="2" id="KW-0238">DNA-binding</keyword>